<dbReference type="Proteomes" id="UP000744980">
    <property type="component" value="Unassembled WGS sequence"/>
</dbReference>
<evidence type="ECO:0008006" key="3">
    <source>
        <dbReference type="Google" id="ProtNLM"/>
    </source>
</evidence>
<dbReference type="Gene3D" id="1.25.40.10">
    <property type="entry name" value="Tetratricopeptide repeat domain"/>
    <property type="match status" value="1"/>
</dbReference>
<accession>A0AAW4FQC2</accession>
<dbReference type="InterPro" id="IPR011990">
    <property type="entry name" value="TPR-like_helical_dom_sf"/>
</dbReference>
<keyword evidence="2" id="KW-1185">Reference proteome</keyword>
<dbReference type="SUPFAM" id="SSF48452">
    <property type="entry name" value="TPR-like"/>
    <property type="match status" value="1"/>
</dbReference>
<proteinExistence type="predicted"/>
<protein>
    <recommendedName>
        <fullName evidence="3">TolB amino-terminal domain-containing protein</fullName>
    </recommendedName>
</protein>
<evidence type="ECO:0000313" key="1">
    <source>
        <dbReference type="EMBL" id="MBM3093503.1"/>
    </source>
</evidence>
<reference evidence="1 2" key="1">
    <citation type="submission" date="2020-01" db="EMBL/GenBank/DDBJ databases">
        <title>Draft genome assembly of Ensifer adhaerens T173.</title>
        <authorList>
            <person name="Craig J.E."/>
            <person name="Stinchcombe J.R."/>
        </authorList>
    </citation>
    <scope>NUCLEOTIDE SEQUENCE [LARGE SCALE GENOMIC DNA]</scope>
    <source>
        <strain evidence="1 2">T173</strain>
    </source>
</reference>
<comment type="caution">
    <text evidence="1">The sequence shown here is derived from an EMBL/GenBank/DDBJ whole genome shotgun (WGS) entry which is preliminary data.</text>
</comment>
<name>A0AAW4FQC2_9HYPH</name>
<dbReference type="EMBL" id="WXFA01000016">
    <property type="protein sequence ID" value="MBM3093503.1"/>
    <property type="molecule type" value="Genomic_DNA"/>
</dbReference>
<organism evidence="1 2">
    <name type="scientific">Ensifer canadensis</name>
    <dbReference type="NCBI Taxonomy" id="555315"/>
    <lineage>
        <taxon>Bacteria</taxon>
        <taxon>Pseudomonadati</taxon>
        <taxon>Pseudomonadota</taxon>
        <taxon>Alphaproteobacteria</taxon>
        <taxon>Hyphomicrobiales</taxon>
        <taxon>Rhizobiaceae</taxon>
        <taxon>Sinorhizobium/Ensifer group</taxon>
        <taxon>Ensifer</taxon>
    </lineage>
</organism>
<sequence>MAFLLQTFGGLRLVDSEGRQIAYPEKGLLLLAYLLTTKDGAEHRTVMAAFLWGNEDSAVPLVNMRKLISRIKVRQDEIGAQFLSFTSSMIHMDRASLSSDMDPATDSEIADPLPQLRSLATLMHRSFLGAVGCQSRAFYGWLAEQKDRQNTLLKALLRKAARAPRSEEEADVLKDAGILLIEAEYADPNPDTLQLLVEIFQAEEQVDHLRKILERRRDALARGADLVNTLASRDAGPGPVARPYARAASMSEPDFQTGSGQTHRHAIPRLVLLPPSDYVGRPDFGFIASALIEDITIGFCAFNSLQVIAHHSAVRIGRQLEDQADFFERFSLNYILDSRISSQTSEGTLFVQLIFFPDNEVVWAERFSLSHPELVATRRVIARNIALSVSSEIERHEAARLYRELNPAAYHSYLVGRRHLNRLTLPDLRRARKEMKTALHASADFAPALSSIARTYSKEWLLTARGDLELLKAAEVFATRAIGARRNLADGYREFGVAKLLQGAFDESAEAMELAETLGPHYADIIADHADTLVHCSLPGKALEKIEHAIELNPLSPDSYLWTAAGANYALSEFETSLDYIGRMADPSLADRLSAANWAMLGHRDRARVFVRRVREANPNFDLDTWLAAVPSKEQWHKDLYREGLKRAGF</sequence>
<dbReference type="RefSeq" id="WP_057205902.1">
    <property type="nucleotide sequence ID" value="NZ_CP083371.1"/>
</dbReference>
<dbReference type="AlphaFoldDB" id="A0AAW4FQC2"/>
<evidence type="ECO:0000313" key="2">
    <source>
        <dbReference type="Proteomes" id="UP000744980"/>
    </source>
</evidence>
<gene>
    <name evidence="1" type="ORF">GFB56_22305</name>
</gene>